<keyword evidence="4" id="KW-0747">Spliceosome</keyword>
<feature type="region of interest" description="Disordered" evidence="8">
    <location>
        <begin position="1"/>
        <end position="166"/>
    </location>
</feature>
<keyword evidence="6" id="KW-0539">Nucleus</keyword>
<comment type="subcellular location">
    <subcellularLocation>
        <location evidence="1">Nucleus</location>
    </subcellularLocation>
</comment>
<gene>
    <name evidence="10" type="ORF">BDZ94DRAFT_1196559</name>
</gene>
<dbReference type="InterPro" id="IPR000467">
    <property type="entry name" value="G_patch_dom"/>
</dbReference>
<dbReference type="AlphaFoldDB" id="A0A9P5Y0J6"/>
<dbReference type="GO" id="GO:0000390">
    <property type="term" value="P:spliceosomal complex disassembly"/>
    <property type="evidence" value="ECO:0007669"/>
    <property type="project" value="InterPro"/>
</dbReference>
<evidence type="ECO:0000256" key="7">
    <source>
        <dbReference type="SAM" id="Coils"/>
    </source>
</evidence>
<keyword evidence="11" id="KW-1185">Reference proteome</keyword>
<dbReference type="GO" id="GO:0071008">
    <property type="term" value="C:U2-type post-mRNA release spliceosomal complex"/>
    <property type="evidence" value="ECO:0007669"/>
    <property type="project" value="TreeGrafter"/>
</dbReference>
<evidence type="ECO:0000256" key="1">
    <source>
        <dbReference type="ARBA" id="ARBA00004123"/>
    </source>
</evidence>
<evidence type="ECO:0000256" key="2">
    <source>
        <dbReference type="ARBA" id="ARBA00010900"/>
    </source>
</evidence>
<dbReference type="PANTHER" id="PTHR23329">
    <property type="entry name" value="TUFTELIN-INTERACTING PROTEIN 11-RELATED"/>
    <property type="match status" value="1"/>
</dbReference>
<keyword evidence="3" id="KW-0507">mRNA processing</keyword>
<protein>
    <submittedName>
        <fullName evidence="10">GC-rich sequence DNA-binding factor-like protein-domain-containing protein</fullName>
    </submittedName>
</protein>
<sequence length="962" mass="107833">MARRKRVFDDDSSDSSQSEVDIDNDLDAREERALFDDPYQRKRRKKNGKEDALYGVFGGDGEDDNFKAKGTGIQKKSDWTKAPAFVSGGGKVDLDKEMEMDLDVVSNYDSSVDGDDVGSQGDVSETGEDEEYSNDSKSSRPPSPRVQEEEDDDEQPPTSGIGPSALKIPISLSSSMRGIGSFRSGIGISSVKQPLNRGVGSFNTPSSSNSGTDSRPNIVTPTSQVTEDLPSAFSSLNRRSFVRESNSTKPAVSLNAADLTHFNKLQGTFGARMLAKMGWQAGTGLGTTGEGIVTPVESKLRPQKMGIAFKGFKEKTDQSKLEAKRRGEVVSDDEDAKTKMFKRKVKEQVEKRSDVWKRPKKVKTKVEHKTYEQIVAEAGQDTMAVAGIGQIIDATGAVPREVSSLADVSINSWSPSNDPTRIPEVRHNIRLIADACKNDLDGLAREARALEERKKLLISESDHLRKKMDDEAELIIRLRKVQIVANDINAKAKELASAYEVSLEPFSPLFYTLVDQFSREFVKYRLDEIVVAAIAPLVRRMVASWDPFEDPTGFVPTLRTWKRALQVSTNEEKTQMQVDVYGSKPVLTTDIEKPMTPFESLLWNIWLPKVRTSINNDWVPDNPQPAVKLYEAWSTFLPPFIRDNLLDQLILPKVQKAVMDWNPKRESVPLQTIVFPWLPHVGLRLEDVVSDARRKMKSLLRSWTVSDKIPPDLASWKNVFNASDWDGMLLKYIVPKLGATLRENFHVNPREQVMQPLEHVLEWSNIIHPSVFSQILETEFFPKWLDVLYIWLIQPKVNYEEVTQWYSFWKGSFSETVQNMSGVSRGFTRGLQLMNTAIELGPKAPAQLVRPDFRAEQATVGALTRSNQMGQSKASRPSSRTHEITFRSIVEEFAASHNLLFIPTGRAHEKSRMPLYKISPTVDGKGGLLVYILDDAVWAPEPDSADFRAISLDDMVLRAATT</sequence>
<dbReference type="SMART" id="SM00443">
    <property type="entry name" value="G_patch"/>
    <property type="match status" value="1"/>
</dbReference>
<evidence type="ECO:0000256" key="8">
    <source>
        <dbReference type="SAM" id="MobiDB-lite"/>
    </source>
</evidence>
<keyword evidence="7" id="KW-0175">Coiled coil</keyword>
<evidence type="ECO:0000256" key="4">
    <source>
        <dbReference type="ARBA" id="ARBA00022728"/>
    </source>
</evidence>
<comment type="similarity">
    <text evidence="2">Belongs to the TFP11/STIP family.</text>
</comment>
<feature type="region of interest" description="Disordered" evidence="8">
    <location>
        <begin position="193"/>
        <end position="218"/>
    </location>
</feature>
<evidence type="ECO:0000256" key="5">
    <source>
        <dbReference type="ARBA" id="ARBA00023187"/>
    </source>
</evidence>
<accession>A0A9P5Y0J6</accession>
<reference evidence="10" key="1">
    <citation type="submission" date="2020-11" db="EMBL/GenBank/DDBJ databases">
        <authorList>
            <consortium name="DOE Joint Genome Institute"/>
            <person name="Ahrendt S."/>
            <person name="Riley R."/>
            <person name="Andreopoulos W."/>
            <person name="Labutti K."/>
            <person name="Pangilinan J."/>
            <person name="Ruiz-Duenas F.J."/>
            <person name="Barrasa J.M."/>
            <person name="Sanchez-Garcia M."/>
            <person name="Camarero S."/>
            <person name="Miyauchi S."/>
            <person name="Serrano A."/>
            <person name="Linde D."/>
            <person name="Babiker R."/>
            <person name="Drula E."/>
            <person name="Ayuso-Fernandez I."/>
            <person name="Pacheco R."/>
            <person name="Padilla G."/>
            <person name="Ferreira P."/>
            <person name="Barriuso J."/>
            <person name="Kellner H."/>
            <person name="Castanera R."/>
            <person name="Alfaro M."/>
            <person name="Ramirez L."/>
            <person name="Pisabarro A.G."/>
            <person name="Kuo A."/>
            <person name="Tritt A."/>
            <person name="Lipzen A."/>
            <person name="He G."/>
            <person name="Yan M."/>
            <person name="Ng V."/>
            <person name="Cullen D."/>
            <person name="Martin F."/>
            <person name="Rosso M.-N."/>
            <person name="Henrissat B."/>
            <person name="Hibbett D."/>
            <person name="Martinez A.T."/>
            <person name="Grigoriev I.V."/>
        </authorList>
    </citation>
    <scope>NUCLEOTIDE SEQUENCE</scope>
    <source>
        <strain evidence="10">CBS 247.69</strain>
    </source>
</reference>
<proteinExistence type="inferred from homology"/>
<dbReference type="OrthoDB" id="4822at2759"/>
<dbReference type="PANTHER" id="PTHR23329:SF1">
    <property type="entry name" value="TUFTELIN-INTERACTING PROTEIN 11"/>
    <property type="match status" value="1"/>
</dbReference>
<dbReference type="InterPro" id="IPR022159">
    <property type="entry name" value="STIP/TFIP11_N"/>
</dbReference>
<feature type="coiled-coil region" evidence="7">
    <location>
        <begin position="433"/>
        <end position="467"/>
    </location>
</feature>
<dbReference type="EMBL" id="MU150287">
    <property type="protein sequence ID" value="KAF9461222.1"/>
    <property type="molecule type" value="Genomic_DNA"/>
</dbReference>
<dbReference type="InterPro" id="IPR045211">
    <property type="entry name" value="TFP11/STIP/Ntr1"/>
</dbReference>
<dbReference type="Pfam" id="PF12457">
    <property type="entry name" value="TIP_N"/>
    <property type="match status" value="1"/>
</dbReference>
<feature type="domain" description="G-patch" evidence="9">
    <location>
        <begin position="266"/>
        <end position="312"/>
    </location>
</feature>
<feature type="compositionally biased region" description="Polar residues" evidence="8">
    <location>
        <begin position="201"/>
        <end position="218"/>
    </location>
</feature>
<dbReference type="Pfam" id="PF07842">
    <property type="entry name" value="GCFC"/>
    <property type="match status" value="1"/>
</dbReference>
<evidence type="ECO:0000313" key="10">
    <source>
        <dbReference type="EMBL" id="KAF9461222.1"/>
    </source>
</evidence>
<name>A0A9P5Y0J6_9AGAR</name>
<evidence type="ECO:0000313" key="11">
    <source>
        <dbReference type="Proteomes" id="UP000807353"/>
    </source>
</evidence>
<evidence type="ECO:0000256" key="3">
    <source>
        <dbReference type="ARBA" id="ARBA00022664"/>
    </source>
</evidence>
<dbReference type="Proteomes" id="UP000807353">
    <property type="component" value="Unassembled WGS sequence"/>
</dbReference>
<organism evidence="10 11">
    <name type="scientific">Collybia nuda</name>
    <dbReference type="NCBI Taxonomy" id="64659"/>
    <lineage>
        <taxon>Eukaryota</taxon>
        <taxon>Fungi</taxon>
        <taxon>Dikarya</taxon>
        <taxon>Basidiomycota</taxon>
        <taxon>Agaricomycotina</taxon>
        <taxon>Agaricomycetes</taxon>
        <taxon>Agaricomycetidae</taxon>
        <taxon>Agaricales</taxon>
        <taxon>Tricholomatineae</taxon>
        <taxon>Clitocybaceae</taxon>
        <taxon>Collybia</taxon>
    </lineage>
</organism>
<feature type="compositionally biased region" description="Low complexity" evidence="8">
    <location>
        <begin position="103"/>
        <end position="124"/>
    </location>
</feature>
<evidence type="ECO:0000256" key="6">
    <source>
        <dbReference type="ARBA" id="ARBA00023242"/>
    </source>
</evidence>
<keyword evidence="10" id="KW-0238">DNA-binding</keyword>
<feature type="compositionally biased region" description="Basic and acidic residues" evidence="8">
    <location>
        <begin position="26"/>
        <end position="40"/>
    </location>
</feature>
<dbReference type="Pfam" id="PF01585">
    <property type="entry name" value="G-patch"/>
    <property type="match status" value="1"/>
</dbReference>
<dbReference type="InterPro" id="IPR022783">
    <property type="entry name" value="GCFC_dom"/>
</dbReference>
<dbReference type="GO" id="GO:0003677">
    <property type="term" value="F:DNA binding"/>
    <property type="evidence" value="ECO:0007669"/>
    <property type="project" value="UniProtKB-KW"/>
</dbReference>
<keyword evidence="5" id="KW-0508">mRNA splicing</keyword>
<evidence type="ECO:0000259" key="9">
    <source>
        <dbReference type="PROSITE" id="PS50174"/>
    </source>
</evidence>
<comment type="caution">
    <text evidence="10">The sequence shown here is derived from an EMBL/GenBank/DDBJ whole genome shotgun (WGS) entry which is preliminary data.</text>
</comment>
<dbReference type="PROSITE" id="PS50174">
    <property type="entry name" value="G_PATCH"/>
    <property type="match status" value="1"/>
</dbReference>